<comment type="caution">
    <text evidence="3">The sequence shown here is derived from an EMBL/GenBank/DDBJ whole genome shotgun (WGS) entry which is preliminary data.</text>
</comment>
<dbReference type="EMBL" id="BHEO01000008">
    <property type="protein sequence ID" value="GBU06059.1"/>
    <property type="molecule type" value="Genomic_DNA"/>
</dbReference>
<dbReference type="PANTHER" id="PTHR43415:SF3">
    <property type="entry name" value="GNAT-FAMILY ACETYLTRANSFERASE"/>
    <property type="match status" value="1"/>
</dbReference>
<reference evidence="3 4" key="2">
    <citation type="submission" date="2019-03" db="EMBL/GenBank/DDBJ databases">
        <title>Genomic Encyclopedia of Type Strains, Phase IV (KMG-IV): sequencing the most valuable type-strain genomes for metagenomic binning, comparative biology and taxonomic classification.</title>
        <authorList>
            <person name="Goeker M."/>
        </authorList>
    </citation>
    <scope>NUCLEOTIDE SEQUENCE [LARGE SCALE GENOMIC DNA]</scope>
    <source>
        <strain evidence="3 4">DSM 103426</strain>
    </source>
</reference>
<dbReference type="PANTHER" id="PTHR43415">
    <property type="entry name" value="SPERMIDINE N(1)-ACETYLTRANSFERASE"/>
    <property type="match status" value="1"/>
</dbReference>
<dbReference type="Proteomes" id="UP000294613">
    <property type="component" value="Unassembled WGS sequence"/>
</dbReference>
<dbReference type="GO" id="GO:0016747">
    <property type="term" value="F:acyltransferase activity, transferring groups other than amino-acyl groups"/>
    <property type="evidence" value="ECO:0007669"/>
    <property type="project" value="InterPro"/>
</dbReference>
<dbReference type="InterPro" id="IPR016181">
    <property type="entry name" value="Acyl_CoA_acyltransferase"/>
</dbReference>
<dbReference type="InterPro" id="IPR000182">
    <property type="entry name" value="GNAT_dom"/>
</dbReference>
<evidence type="ECO:0000313" key="5">
    <source>
        <dbReference type="Proteomes" id="UP000702954"/>
    </source>
</evidence>
<feature type="domain" description="N-acetyltransferase" evidence="1">
    <location>
        <begin position="16"/>
        <end position="182"/>
    </location>
</feature>
<reference evidence="2 5" key="1">
    <citation type="journal article" date="2018" name="Int. J. Syst. Evol. Microbiol.">
        <title>Draft Genome Sequence of Faecalimonas umbilicata JCM 30896T, an Acetate-Producing Bacterium Isolated from Human Feces.</title>
        <authorList>
            <person name="Sakamoto M."/>
            <person name="Ikeyama N."/>
            <person name="Yuki M."/>
            <person name="Ohkuma M."/>
        </authorList>
    </citation>
    <scope>NUCLEOTIDE SEQUENCE [LARGE SCALE GENOMIC DNA]</scope>
    <source>
        <strain evidence="2 5">EGH7</strain>
    </source>
</reference>
<evidence type="ECO:0000313" key="4">
    <source>
        <dbReference type="Proteomes" id="UP000294613"/>
    </source>
</evidence>
<keyword evidence="5" id="KW-1185">Reference proteome</keyword>
<dbReference type="Pfam" id="PF00583">
    <property type="entry name" value="Acetyltransf_1"/>
    <property type="match status" value="1"/>
</dbReference>
<proteinExistence type="predicted"/>
<organism evidence="3 4">
    <name type="scientific">Faecalimonas umbilicata</name>
    <dbReference type="NCBI Taxonomy" id="1912855"/>
    <lineage>
        <taxon>Bacteria</taxon>
        <taxon>Bacillati</taxon>
        <taxon>Bacillota</taxon>
        <taxon>Clostridia</taxon>
        <taxon>Lachnospirales</taxon>
        <taxon>Lachnospiraceae</taxon>
        <taxon>Faecalimonas</taxon>
    </lineage>
</organism>
<gene>
    <name evidence="3" type="ORF">EDD74_12717</name>
    <name evidence="2" type="ORF">FAEUMB_26000</name>
</gene>
<dbReference type="CDD" id="cd04301">
    <property type="entry name" value="NAT_SF"/>
    <property type="match status" value="1"/>
</dbReference>
<dbReference type="AlphaFoldDB" id="A0A4R3JFA8"/>
<dbReference type="Gene3D" id="3.40.630.30">
    <property type="match status" value="1"/>
</dbReference>
<evidence type="ECO:0000259" key="1">
    <source>
        <dbReference type="PROSITE" id="PS51186"/>
    </source>
</evidence>
<dbReference type="SUPFAM" id="SSF55729">
    <property type="entry name" value="Acyl-CoA N-acyltransferases (Nat)"/>
    <property type="match status" value="1"/>
</dbReference>
<dbReference type="EMBL" id="SLZV01000027">
    <property type="protein sequence ID" value="TCS63943.1"/>
    <property type="molecule type" value="Genomic_DNA"/>
</dbReference>
<dbReference type="Proteomes" id="UP000702954">
    <property type="component" value="Unassembled WGS sequence"/>
</dbReference>
<dbReference type="RefSeq" id="WP_116442155.1">
    <property type="nucleotide sequence ID" value="NZ_BHEO01000008.1"/>
</dbReference>
<evidence type="ECO:0000313" key="3">
    <source>
        <dbReference type="EMBL" id="TCS63943.1"/>
    </source>
</evidence>
<evidence type="ECO:0000313" key="2">
    <source>
        <dbReference type="EMBL" id="GBU06059.1"/>
    </source>
</evidence>
<sequence>MNVCECVISCKSGDQVIYRGVKKEDAEALYQHQCTIAQETYFTSLYPEELLYNIERKVERIKEIQSHPVHFQIVAINDGKIVGQAEVRVVKNHLKYKHRANIGISIDRDHWGMGIGSSLMKLALHQAKENGLEQMELGVYADNERAIHLYQKYGFEQCGIWKNAFKLKDGTYRDEILMSKIL</sequence>
<accession>A0A4R3JFA8</accession>
<dbReference type="PROSITE" id="PS51186">
    <property type="entry name" value="GNAT"/>
    <property type="match status" value="1"/>
</dbReference>
<name>A0A4R3JFA8_9FIRM</name>
<keyword evidence="3" id="KW-0808">Transferase</keyword>
<protein>
    <submittedName>
        <fullName evidence="2 3">N-acetyltransferase</fullName>
    </submittedName>
</protein>